<dbReference type="AlphaFoldDB" id="A0A841H0Z1"/>
<accession>A0A841H0Z1</accession>
<protein>
    <submittedName>
        <fullName evidence="1">Uncharacterized protein</fullName>
    </submittedName>
</protein>
<comment type="caution">
    <text evidence="1">The sequence shown here is derived from an EMBL/GenBank/DDBJ whole genome shotgun (WGS) entry which is preliminary data.</text>
</comment>
<dbReference type="EMBL" id="JACHIA010000010">
    <property type="protein sequence ID" value="MBB6071673.1"/>
    <property type="molecule type" value="Genomic_DNA"/>
</dbReference>
<name>A0A841H0Z1_9BACT</name>
<gene>
    <name evidence="1" type="ORF">HNQ61_003312</name>
</gene>
<organism evidence="1 2">
    <name type="scientific">Longimicrobium terrae</name>
    <dbReference type="NCBI Taxonomy" id="1639882"/>
    <lineage>
        <taxon>Bacteria</taxon>
        <taxon>Pseudomonadati</taxon>
        <taxon>Gemmatimonadota</taxon>
        <taxon>Longimicrobiia</taxon>
        <taxon>Longimicrobiales</taxon>
        <taxon>Longimicrobiaceae</taxon>
        <taxon>Longimicrobium</taxon>
    </lineage>
</organism>
<reference evidence="1 2" key="1">
    <citation type="submission" date="2020-08" db="EMBL/GenBank/DDBJ databases">
        <title>Genomic Encyclopedia of Type Strains, Phase IV (KMG-IV): sequencing the most valuable type-strain genomes for metagenomic binning, comparative biology and taxonomic classification.</title>
        <authorList>
            <person name="Goeker M."/>
        </authorList>
    </citation>
    <scope>NUCLEOTIDE SEQUENCE [LARGE SCALE GENOMIC DNA]</scope>
    <source>
        <strain evidence="1 2">DSM 29007</strain>
    </source>
</reference>
<sequence length="55" mass="5541">MKKNLDPSAIIVESFKTTPAALVGGVGGGTACFETCASDYTSCPDDAACADKTNP</sequence>
<evidence type="ECO:0000313" key="1">
    <source>
        <dbReference type="EMBL" id="MBB6071673.1"/>
    </source>
</evidence>
<dbReference type="PROSITE" id="PS51257">
    <property type="entry name" value="PROKAR_LIPOPROTEIN"/>
    <property type="match status" value="1"/>
</dbReference>
<keyword evidence="2" id="KW-1185">Reference proteome</keyword>
<dbReference type="Proteomes" id="UP000582837">
    <property type="component" value="Unassembled WGS sequence"/>
</dbReference>
<proteinExistence type="predicted"/>
<dbReference type="RefSeq" id="WP_170032319.1">
    <property type="nucleotide sequence ID" value="NZ_JABDTL010000001.1"/>
</dbReference>
<evidence type="ECO:0000313" key="2">
    <source>
        <dbReference type="Proteomes" id="UP000582837"/>
    </source>
</evidence>